<feature type="compositionally biased region" description="Polar residues" evidence="1">
    <location>
        <begin position="134"/>
        <end position="153"/>
    </location>
</feature>
<feature type="region of interest" description="Disordered" evidence="1">
    <location>
        <begin position="97"/>
        <end position="233"/>
    </location>
</feature>
<comment type="caution">
    <text evidence="2">The sequence shown here is derived from an EMBL/GenBank/DDBJ whole genome shotgun (WGS) entry which is preliminary data.</text>
</comment>
<evidence type="ECO:0000313" key="3">
    <source>
        <dbReference type="Proteomes" id="UP001203852"/>
    </source>
</evidence>
<feature type="compositionally biased region" description="Polar residues" evidence="1">
    <location>
        <begin position="222"/>
        <end position="231"/>
    </location>
</feature>
<evidence type="ECO:0000313" key="2">
    <source>
        <dbReference type="EMBL" id="KAI1613117.1"/>
    </source>
</evidence>
<feature type="compositionally biased region" description="Basic residues" evidence="1">
    <location>
        <begin position="310"/>
        <end position="322"/>
    </location>
</feature>
<gene>
    <name evidence="2" type="ORF">EDD36DRAFT_438484</name>
</gene>
<dbReference type="AlphaFoldDB" id="A0AAN6ICS1"/>
<feature type="compositionally biased region" description="Polar residues" evidence="1">
    <location>
        <begin position="259"/>
        <end position="269"/>
    </location>
</feature>
<evidence type="ECO:0000256" key="1">
    <source>
        <dbReference type="SAM" id="MobiDB-lite"/>
    </source>
</evidence>
<sequence>MSIAVLLAEHVLEFLCERYGDLCFKFQGDPVHVWDPYARLLVFRNDYYTLFEVWGAKYFESQYHASMELLEHGLKMGRLEFFRFQSQFRRSLAHQYPPSLVRSPDESPTCTPKLPERTANNIEPVSRVTEKNETTPVQVPPSMTTPNPDTTQPEIKRRTYKRKRATIETEETNYSDTAVPTAEKGEASPIQAFSPNATSTPEISQPEKKRRTYKRKGATKDTAGTNDSNSVVPIAENALLPRANQATPNLSHGEEPPSHKQTPSATKQPKQPRKEKVLSKTPKTATPATITDTPDGEAKTKKTGPTFTKTGKRLGRPPKRQRTTSSPREPQPQVKTDIRRWATIPGSGFADRLQKLQKSHTVPAVPLDTYYQRRRLCFLYGQGFVDASNLERTHNARFSRQLELSILAFCNLADRYRNRRGFTYDLASMAARVAAGLSLNIEPLPARDYTRIGAWSELWNRYISSAAGAYHDRLATSGRPSVMNEVVGAETVQLLRPQAREDLFRVLLQVRGMMQQGEVF</sequence>
<reference evidence="2" key="1">
    <citation type="journal article" date="2022" name="bioRxiv">
        <title>Deciphering the potential niche of two novel black yeast fungi from a biological soil crust based on their genomes, phenotypes, and melanin regulation.</title>
        <authorList>
            <consortium name="DOE Joint Genome Institute"/>
            <person name="Carr E.C."/>
            <person name="Barton Q."/>
            <person name="Grambo S."/>
            <person name="Sullivan M."/>
            <person name="Renfro C.M."/>
            <person name="Kuo A."/>
            <person name="Pangilinan J."/>
            <person name="Lipzen A."/>
            <person name="Keymanesh K."/>
            <person name="Savage E."/>
            <person name="Barry K."/>
            <person name="Grigoriev I.V."/>
            <person name="Riekhof W.R."/>
            <person name="Harris S.S."/>
        </authorList>
    </citation>
    <scope>NUCLEOTIDE SEQUENCE</scope>
    <source>
        <strain evidence="2">JF 03-4F</strain>
    </source>
</reference>
<feature type="region of interest" description="Disordered" evidence="1">
    <location>
        <begin position="246"/>
        <end position="335"/>
    </location>
</feature>
<proteinExistence type="predicted"/>
<protein>
    <submittedName>
        <fullName evidence="2">Uncharacterized protein</fullName>
    </submittedName>
</protein>
<dbReference type="Proteomes" id="UP001203852">
    <property type="component" value="Unassembled WGS sequence"/>
</dbReference>
<dbReference type="EMBL" id="MU404354">
    <property type="protein sequence ID" value="KAI1613117.1"/>
    <property type="molecule type" value="Genomic_DNA"/>
</dbReference>
<keyword evidence="3" id="KW-1185">Reference proteome</keyword>
<feature type="compositionally biased region" description="Basic residues" evidence="1">
    <location>
        <begin position="208"/>
        <end position="217"/>
    </location>
</feature>
<feature type="compositionally biased region" description="Low complexity" evidence="1">
    <location>
        <begin position="280"/>
        <end position="293"/>
    </location>
</feature>
<name>A0AAN6ICS1_9EURO</name>
<organism evidence="2 3">
    <name type="scientific">Exophiala viscosa</name>
    <dbReference type="NCBI Taxonomy" id="2486360"/>
    <lineage>
        <taxon>Eukaryota</taxon>
        <taxon>Fungi</taxon>
        <taxon>Dikarya</taxon>
        <taxon>Ascomycota</taxon>
        <taxon>Pezizomycotina</taxon>
        <taxon>Eurotiomycetes</taxon>
        <taxon>Chaetothyriomycetidae</taxon>
        <taxon>Chaetothyriales</taxon>
        <taxon>Herpotrichiellaceae</taxon>
        <taxon>Exophiala</taxon>
    </lineage>
</organism>
<feature type="compositionally biased region" description="Polar residues" evidence="1">
    <location>
        <begin position="191"/>
        <end position="203"/>
    </location>
</feature>
<accession>A0AAN6ICS1</accession>